<sequence length="245" mass="27827">MKVYILEDESHILQYIISLVDDNPHLELVGYSTSIAKAKLELPNLQPDLILSDIQLEDGNSLSLFSEIPTDLQIIFITAYDQFALQALNLGALAYLLKPLDTDAFTAAIEKCHQKTEKFKVQKQQTQLALQHFAAPQFSKKIALRSTDVIEIVNIEDILYCNSDKGYTTFHLADKSKILVSKVLKEFDSLLPSPLFFRCHQSYLINTNFLKKYYKDGQIEMCNGAIIPVSQRKRAELIAHIDANF</sequence>
<dbReference type="PANTHER" id="PTHR37299">
    <property type="entry name" value="TRANSCRIPTIONAL REGULATOR-RELATED"/>
    <property type="match status" value="1"/>
</dbReference>
<dbReference type="PANTHER" id="PTHR37299:SF1">
    <property type="entry name" value="STAGE 0 SPORULATION PROTEIN A HOMOLOG"/>
    <property type="match status" value="1"/>
</dbReference>
<evidence type="ECO:0000259" key="2">
    <source>
        <dbReference type="PROSITE" id="PS50110"/>
    </source>
</evidence>
<dbReference type="SMART" id="SM00448">
    <property type="entry name" value="REC"/>
    <property type="match status" value="1"/>
</dbReference>
<dbReference type="PROSITE" id="PS50930">
    <property type="entry name" value="HTH_LYTTR"/>
    <property type="match status" value="1"/>
</dbReference>
<dbReference type="Pfam" id="PF04397">
    <property type="entry name" value="LytTR"/>
    <property type="match status" value="1"/>
</dbReference>
<gene>
    <name evidence="4" type="ORF">NPX36_11115</name>
</gene>
<feature type="modified residue" description="4-aspartylphosphate" evidence="1">
    <location>
        <position position="53"/>
    </location>
</feature>
<accession>A0ABY5NR39</accession>
<dbReference type="InterPro" id="IPR007492">
    <property type="entry name" value="LytTR_DNA-bd_dom"/>
</dbReference>
<evidence type="ECO:0000313" key="4">
    <source>
        <dbReference type="EMBL" id="UUV20864.1"/>
    </source>
</evidence>
<keyword evidence="5" id="KW-1185">Reference proteome</keyword>
<dbReference type="Gene3D" id="2.40.50.1020">
    <property type="entry name" value="LytTr DNA-binding domain"/>
    <property type="match status" value="1"/>
</dbReference>
<dbReference type="Gene3D" id="3.40.50.2300">
    <property type="match status" value="1"/>
</dbReference>
<dbReference type="RefSeq" id="WP_257498778.1">
    <property type="nucleotide sequence ID" value="NZ_CP102382.1"/>
</dbReference>
<evidence type="ECO:0000259" key="3">
    <source>
        <dbReference type="PROSITE" id="PS50930"/>
    </source>
</evidence>
<dbReference type="Proteomes" id="UP001317001">
    <property type="component" value="Chromosome"/>
</dbReference>
<dbReference type="EMBL" id="CP102382">
    <property type="protein sequence ID" value="UUV20864.1"/>
    <property type="molecule type" value="Genomic_DNA"/>
</dbReference>
<feature type="domain" description="HTH LytTR-type" evidence="3">
    <location>
        <begin position="142"/>
        <end position="243"/>
    </location>
</feature>
<dbReference type="InterPro" id="IPR046947">
    <property type="entry name" value="LytR-like"/>
</dbReference>
<dbReference type="InterPro" id="IPR011006">
    <property type="entry name" value="CheY-like_superfamily"/>
</dbReference>
<dbReference type="SUPFAM" id="SSF52172">
    <property type="entry name" value="CheY-like"/>
    <property type="match status" value="1"/>
</dbReference>
<keyword evidence="1" id="KW-0597">Phosphoprotein</keyword>
<dbReference type="InterPro" id="IPR001789">
    <property type="entry name" value="Sig_transdc_resp-reg_receiver"/>
</dbReference>
<evidence type="ECO:0000313" key="5">
    <source>
        <dbReference type="Proteomes" id="UP001317001"/>
    </source>
</evidence>
<organism evidence="4 5">
    <name type="scientific">Paenimyroides aestuarii</name>
    <dbReference type="NCBI Taxonomy" id="2968490"/>
    <lineage>
        <taxon>Bacteria</taxon>
        <taxon>Pseudomonadati</taxon>
        <taxon>Bacteroidota</taxon>
        <taxon>Flavobacteriia</taxon>
        <taxon>Flavobacteriales</taxon>
        <taxon>Flavobacteriaceae</taxon>
        <taxon>Paenimyroides</taxon>
    </lineage>
</organism>
<dbReference type="PROSITE" id="PS50110">
    <property type="entry name" value="RESPONSE_REGULATORY"/>
    <property type="match status" value="1"/>
</dbReference>
<dbReference type="Pfam" id="PF00072">
    <property type="entry name" value="Response_reg"/>
    <property type="match status" value="1"/>
</dbReference>
<evidence type="ECO:0000256" key="1">
    <source>
        <dbReference type="PROSITE-ProRule" id="PRU00169"/>
    </source>
</evidence>
<reference evidence="4 5" key="1">
    <citation type="submission" date="2022-08" db="EMBL/GenBank/DDBJ databases">
        <title>Myroides zhujiangensis sp. nov., a novel bacterium isolated from sediment in the Pearl River Estuary.</title>
        <authorList>
            <person name="Cui L."/>
        </authorList>
    </citation>
    <scope>NUCLEOTIDE SEQUENCE [LARGE SCALE GENOMIC DNA]</scope>
    <source>
        <strain evidence="4 5">SCSIO 72103</strain>
    </source>
</reference>
<name>A0ABY5NR39_9FLAO</name>
<protein>
    <submittedName>
        <fullName evidence="4">LytTR family DNA-binding domain-containing protein</fullName>
    </submittedName>
</protein>
<dbReference type="GO" id="GO:0003677">
    <property type="term" value="F:DNA binding"/>
    <property type="evidence" value="ECO:0007669"/>
    <property type="project" value="UniProtKB-KW"/>
</dbReference>
<feature type="domain" description="Response regulatory" evidence="2">
    <location>
        <begin position="2"/>
        <end position="113"/>
    </location>
</feature>
<keyword evidence="4" id="KW-0238">DNA-binding</keyword>
<dbReference type="SMART" id="SM00850">
    <property type="entry name" value="LytTR"/>
    <property type="match status" value="1"/>
</dbReference>
<proteinExistence type="predicted"/>